<name>M4T1M8_9CAUD</name>
<evidence type="ECO:0000313" key="2">
    <source>
        <dbReference type="EMBL" id="AGO47244.1"/>
    </source>
</evidence>
<dbReference type="Proteomes" id="UP000203074">
    <property type="component" value="Segment"/>
</dbReference>
<dbReference type="KEGG" id="vg:15009903"/>
<protein>
    <submittedName>
        <fullName evidence="1">Uncharacterized protein</fullName>
    </submittedName>
</protein>
<proteinExistence type="predicted"/>
<dbReference type="Proteomes" id="UP000014729">
    <property type="component" value="Segment"/>
</dbReference>
<dbReference type="GeneID" id="15009903"/>
<dbReference type="EMBL" id="HQ634192">
    <property type="protein sequence ID" value="AGH56704.1"/>
    <property type="molecule type" value="Genomic_DNA"/>
</dbReference>
<organism evidence="1 4">
    <name type="scientific">Cellulophaga phage phiST</name>
    <dbReference type="NCBI Taxonomy" id="756282"/>
    <lineage>
        <taxon>Viruses</taxon>
        <taxon>Duplodnaviria</taxon>
        <taxon>Heunggongvirae</taxon>
        <taxon>Uroviricota</taxon>
        <taxon>Caudoviricetes</taxon>
        <taxon>Cbastvirus</taxon>
        <taxon>Cbastvirus ST</taxon>
    </lineage>
</organism>
<accession>M4T1M8</accession>
<reference evidence="3" key="3">
    <citation type="submission" date="2013-03" db="EMBL/GenBank/DDBJ databases">
        <title>The Cellulophaga phages: a novel, diverse, and globally ubiquitous model system.</title>
        <authorList>
            <person name="Holmfeldt K."/>
            <person name="Solonenko N."/>
            <person name="Shah M."/>
            <person name="Corrier K."/>
            <person name="Riemann L."/>
            <person name="VerBerkmoes N.C."/>
            <person name="Sullivan M.B."/>
        </authorList>
    </citation>
    <scope>NUCLEOTIDE SEQUENCE [LARGE SCALE GENOMIC DNA]</scope>
</reference>
<evidence type="ECO:0000313" key="3">
    <source>
        <dbReference type="Proteomes" id="UP000014729"/>
    </source>
</evidence>
<gene>
    <name evidence="1" type="ORF">CGPG_00005</name>
    <name evidence="2" type="ORF">PhiST_gp105</name>
</gene>
<keyword evidence="4" id="KW-1185">Reference proteome</keyword>
<evidence type="ECO:0000313" key="1">
    <source>
        <dbReference type="EMBL" id="AGH56704.1"/>
    </source>
</evidence>
<evidence type="ECO:0000313" key="4">
    <source>
        <dbReference type="Proteomes" id="UP000203074"/>
    </source>
</evidence>
<dbReference type="RefSeq" id="YP_007673387.1">
    <property type="nucleotide sequence ID" value="NC_020842.1"/>
</dbReference>
<reference evidence="2 3" key="2">
    <citation type="journal article" date="2013" name="Proc. Natl. Acad. Sci. U.S.A.">
        <title>Twelve previously unknown phage genera are ubiquitous in global oceans.</title>
        <authorList>
            <person name="Holmfeldt K."/>
            <person name="Solonenko N."/>
            <person name="Shah M."/>
            <person name="Corrier K."/>
            <person name="Riemann L."/>
            <person name="Verberkmoes N.C."/>
            <person name="Sullivan M.B."/>
        </authorList>
    </citation>
    <scope>NUCLEOTIDE SEQUENCE [LARGE SCALE GENOMIC DNA]</scope>
    <source>
        <strain evidence="2">PhiST</strain>
    </source>
</reference>
<sequence>MRTKKGVSDLIKGIMIEGSVNATNLSKVADRIIESLIEENNLIIPNIIHWLEITEELPEHGETVLTYTPTTEMAEEQIRLIKYGSLKSGFPAGITHWKYLDKPNCVV</sequence>
<dbReference type="EMBL" id="KC821604">
    <property type="protein sequence ID" value="AGO47244.1"/>
    <property type="molecule type" value="Genomic_DNA"/>
</dbReference>
<reference evidence="1 4" key="1">
    <citation type="submission" date="2010-11" db="EMBL/GenBank/DDBJ databases">
        <title>The Genome Sequence of Cellulophaga phage phiST.</title>
        <authorList>
            <consortium name="The Broad Institute Genome Sequencing Platform"/>
            <person name="Henn M.R."/>
            <person name="Reimann L."/>
            <person name="Holmfelt K."/>
            <person name="Levin J."/>
            <person name="Malboeuf C."/>
            <person name="Casali M."/>
            <person name="Russ C."/>
            <person name="Lennon N."/>
            <person name="Chapman S.B."/>
            <person name="Erlich R."/>
            <person name="Young S.K."/>
            <person name="Yandava C."/>
            <person name="Zeng Q."/>
            <person name="Alvarado L."/>
            <person name="Anderson S."/>
            <person name="Berlin A."/>
            <person name="Chen Z."/>
            <person name="Freedman E."/>
            <person name="Gellesch M."/>
            <person name="Goldberg J."/>
            <person name="Green L."/>
            <person name="Griggs A."/>
            <person name="Gujja S."/>
            <person name="Heilman E.R."/>
            <person name="Heiman D."/>
            <person name="Hollinger A."/>
            <person name="Howarth C."/>
            <person name="Larson L."/>
            <person name="Mehta T."/>
            <person name="Pearson M."/>
            <person name="Roberts A."/>
            <person name="Ryan E."/>
            <person name="Saif S."/>
            <person name="Shea T."/>
            <person name="Shenoy N."/>
            <person name="Sisk P."/>
            <person name="Stolte C."/>
            <person name="Sykes S."/>
            <person name="White J."/>
            <person name="Haas B."/>
            <person name="Nusbaum C."/>
            <person name="Birren B."/>
        </authorList>
    </citation>
    <scope>NUCLEOTIDE SEQUENCE [LARGE SCALE GENOMIC DNA]</scope>
    <source>
        <strain evidence="4">phiST</strain>
        <strain evidence="1">PhiST</strain>
    </source>
</reference>